<organism evidence="1 2">
    <name type="scientific">Devosia rhizoryzae</name>
    <dbReference type="NCBI Taxonomy" id="2774137"/>
    <lineage>
        <taxon>Bacteria</taxon>
        <taxon>Pseudomonadati</taxon>
        <taxon>Pseudomonadota</taxon>
        <taxon>Alphaproteobacteria</taxon>
        <taxon>Hyphomicrobiales</taxon>
        <taxon>Devosiaceae</taxon>
        <taxon>Devosia</taxon>
    </lineage>
</organism>
<reference evidence="1 2" key="1">
    <citation type="submission" date="2021-01" db="EMBL/GenBank/DDBJ databases">
        <title>Genome seq and assembly of Devosia sp. LEGU1.</title>
        <authorList>
            <person name="Chhetri G."/>
        </authorList>
    </citation>
    <scope>NUCLEOTIDE SEQUENCE [LARGE SCALE GENOMIC DNA]</scope>
    <source>
        <strain evidence="1 2">LEGU1</strain>
    </source>
</reference>
<dbReference type="InterPro" id="IPR010775">
    <property type="entry name" value="DUF1365"/>
</dbReference>
<dbReference type="EMBL" id="CP068046">
    <property type="protein sequence ID" value="QQR38777.1"/>
    <property type="molecule type" value="Genomic_DNA"/>
</dbReference>
<protein>
    <submittedName>
        <fullName evidence="1">DUF1365 domain-containing protein</fullName>
    </submittedName>
</protein>
<sequence>MSGGSAIYVGHVVHQRHRPKKHHLRYRVFSVLIDLADLPRLNGLRLFGYNRPALFSIVDRDQADGGDPRQWVARQLRDHGLPGPGRIRLLCYPRILGYVFNPLTVWFCDDAAGRPLATIYEVHNTFGERHTYVLPAEGEQAAEKSFYVSPFIGPDCRYEFRLSQPGERILVAINETQDGEPLLYAAFSGKAQPFTDRTLIKLFFTHPLMTLKVTTAIHWEAVRLLLKGIKIRRYTDRARRA</sequence>
<accession>A0ABX7C4V5</accession>
<evidence type="ECO:0000313" key="1">
    <source>
        <dbReference type="EMBL" id="QQR38777.1"/>
    </source>
</evidence>
<dbReference type="Pfam" id="PF07103">
    <property type="entry name" value="DUF1365"/>
    <property type="match status" value="1"/>
</dbReference>
<evidence type="ECO:0000313" key="2">
    <source>
        <dbReference type="Proteomes" id="UP000595857"/>
    </source>
</evidence>
<dbReference type="RefSeq" id="WP_201631657.1">
    <property type="nucleotide sequence ID" value="NZ_CP068046.1"/>
</dbReference>
<name>A0ABX7C4V5_9HYPH</name>
<proteinExistence type="predicted"/>
<dbReference type="PANTHER" id="PTHR33973:SF4">
    <property type="entry name" value="OS07G0153300 PROTEIN"/>
    <property type="match status" value="1"/>
</dbReference>
<dbReference type="Proteomes" id="UP000595857">
    <property type="component" value="Chromosome"/>
</dbReference>
<keyword evidence="2" id="KW-1185">Reference proteome</keyword>
<dbReference type="PANTHER" id="PTHR33973">
    <property type="entry name" value="OS07G0153300 PROTEIN"/>
    <property type="match status" value="1"/>
</dbReference>
<gene>
    <name evidence="1" type="ORF">JI748_13595</name>
</gene>